<keyword evidence="2" id="KW-1185">Reference proteome</keyword>
<accession>A0ACB9LG60</accession>
<evidence type="ECO:0000313" key="2">
    <source>
        <dbReference type="Proteomes" id="UP000828941"/>
    </source>
</evidence>
<sequence>MGRGRLVIEPLNNEKARNASFVKRKTGLIKKAYELSTLCGVDLCLLIYGPEPNAQPETWPLDPALVHRIIEKYHDKISERRPKHYDVQDFYKDRLNKVEAEIMKTRKDYLKLLYPTWDERFNMLDEATLRNFISYLDSKIDACNQRISMQKRHRYITEKREQLAIIPPPCLDSNRSHLNLIAHNMMVKAQFSPLPMNPLVLHQNQLGEISFSKPQFDKNLMQLMDMNNGIVGIGAINFDPRTAAVVEGEVKNNQNSQAGLENFSSLPPGFQMEDNHPMLQAQMFNHMNKGNGPKI</sequence>
<proteinExistence type="predicted"/>
<name>A0ACB9LG60_BAUVA</name>
<reference evidence="1 2" key="1">
    <citation type="journal article" date="2022" name="DNA Res.">
        <title>Chromosomal-level genome assembly of the orchid tree Bauhinia variegata (Leguminosae; Cercidoideae) supports the allotetraploid origin hypothesis of Bauhinia.</title>
        <authorList>
            <person name="Zhong Y."/>
            <person name="Chen Y."/>
            <person name="Zheng D."/>
            <person name="Pang J."/>
            <person name="Liu Y."/>
            <person name="Luo S."/>
            <person name="Meng S."/>
            <person name="Qian L."/>
            <person name="Wei D."/>
            <person name="Dai S."/>
            <person name="Zhou R."/>
        </authorList>
    </citation>
    <scope>NUCLEOTIDE SEQUENCE [LARGE SCALE GENOMIC DNA]</scope>
    <source>
        <strain evidence="1">BV-YZ2020</strain>
    </source>
</reference>
<dbReference type="EMBL" id="CM039437">
    <property type="protein sequence ID" value="KAI4308453.1"/>
    <property type="molecule type" value="Genomic_DNA"/>
</dbReference>
<gene>
    <name evidence="1" type="ORF">L6164_031530</name>
</gene>
<evidence type="ECO:0000313" key="1">
    <source>
        <dbReference type="EMBL" id="KAI4308453.1"/>
    </source>
</evidence>
<organism evidence="1 2">
    <name type="scientific">Bauhinia variegata</name>
    <name type="common">Purple orchid tree</name>
    <name type="synonym">Phanera variegata</name>
    <dbReference type="NCBI Taxonomy" id="167791"/>
    <lineage>
        <taxon>Eukaryota</taxon>
        <taxon>Viridiplantae</taxon>
        <taxon>Streptophyta</taxon>
        <taxon>Embryophyta</taxon>
        <taxon>Tracheophyta</taxon>
        <taxon>Spermatophyta</taxon>
        <taxon>Magnoliopsida</taxon>
        <taxon>eudicotyledons</taxon>
        <taxon>Gunneridae</taxon>
        <taxon>Pentapetalae</taxon>
        <taxon>rosids</taxon>
        <taxon>fabids</taxon>
        <taxon>Fabales</taxon>
        <taxon>Fabaceae</taxon>
        <taxon>Cercidoideae</taxon>
        <taxon>Cercideae</taxon>
        <taxon>Bauhiniinae</taxon>
        <taxon>Bauhinia</taxon>
    </lineage>
</organism>
<protein>
    <submittedName>
        <fullName evidence="1">Uncharacterized protein</fullName>
    </submittedName>
</protein>
<dbReference type="Proteomes" id="UP000828941">
    <property type="component" value="Chromosome 12"/>
</dbReference>
<comment type="caution">
    <text evidence="1">The sequence shown here is derived from an EMBL/GenBank/DDBJ whole genome shotgun (WGS) entry which is preliminary data.</text>
</comment>